<keyword evidence="5" id="KW-1185">Reference proteome</keyword>
<accession>A0A7J7MWW6</accession>
<protein>
    <recommendedName>
        <fullName evidence="6">BPI/LBP family protein</fullName>
    </recommendedName>
</protein>
<dbReference type="SUPFAM" id="SSF55394">
    <property type="entry name" value="Bactericidal permeability-increasing protein, BPI"/>
    <property type="match status" value="2"/>
</dbReference>
<evidence type="ECO:0000259" key="3">
    <source>
        <dbReference type="SMART" id="SM00329"/>
    </source>
</evidence>
<feature type="domain" description="Lipid-binding serum glycoprotein N-terminal" evidence="2">
    <location>
        <begin position="36"/>
        <end position="281"/>
    </location>
</feature>
<reference evidence="4 5" key="1">
    <citation type="journal article" date="2020" name="IScience">
        <title>Genome Sequencing of the Endangered Kingdonia uniflora (Circaeasteraceae, Ranunculales) Reveals Potential Mechanisms of Evolutionary Specialization.</title>
        <authorList>
            <person name="Sun Y."/>
            <person name="Deng T."/>
            <person name="Zhang A."/>
            <person name="Moore M.J."/>
            <person name="Landis J.B."/>
            <person name="Lin N."/>
            <person name="Zhang H."/>
            <person name="Zhang X."/>
            <person name="Huang J."/>
            <person name="Zhang X."/>
            <person name="Sun H."/>
            <person name="Wang H."/>
        </authorList>
    </citation>
    <scope>NUCLEOTIDE SEQUENCE [LARGE SCALE GENOMIC DNA]</scope>
    <source>
        <strain evidence="4">TB1705</strain>
        <tissue evidence="4">Leaf</tissue>
    </source>
</reference>
<dbReference type="GO" id="GO:0008289">
    <property type="term" value="F:lipid binding"/>
    <property type="evidence" value="ECO:0007669"/>
    <property type="project" value="InterPro"/>
</dbReference>
<evidence type="ECO:0008006" key="6">
    <source>
        <dbReference type="Google" id="ProtNLM"/>
    </source>
</evidence>
<dbReference type="Gene3D" id="3.15.20.10">
    <property type="entry name" value="Bactericidal permeability-increasing protein, domain 2"/>
    <property type="match status" value="1"/>
</dbReference>
<dbReference type="Pfam" id="PF01273">
    <property type="entry name" value="LBP_BPI_CETP"/>
    <property type="match status" value="1"/>
</dbReference>
<feature type="signal peptide" evidence="1">
    <location>
        <begin position="1"/>
        <end position="20"/>
    </location>
</feature>
<dbReference type="OrthoDB" id="10255543at2759"/>
<proteinExistence type="predicted"/>
<dbReference type="Proteomes" id="UP000541444">
    <property type="component" value="Unassembled WGS sequence"/>
</dbReference>
<evidence type="ECO:0000256" key="1">
    <source>
        <dbReference type="SAM" id="SignalP"/>
    </source>
</evidence>
<keyword evidence="1" id="KW-0732">Signal</keyword>
<sequence length="514" mass="56937">MAPKALIFLIISFFLIPANTHLQEEPNEEGLISVVIFQKGLDFAKDILINQAISSLTPMELPQIQKTIKIPIIGSVYVVLSNITLNHIDVPSSLSYVKPGDTGISIVASGATANLSLNWHYSYSSWVIVPVEISDKGHAFVQVDGMEVELTLGLVNQEGTLKMSLVECGCNVNDISITLVGGASWFYQGIHSNYHFCTGSPKKNSRFVDAFEGQIKSTVESTIIKKIKDGIPKLDSLLQTIPKEISVDDIAFLNVTFVNEPLLGNSSVGLEINGSFISTDERVVPKYYHESKQASVSRKDLSKMLEISIDESVFNSGSNVYFNADLMHWVVDKVPDQSLLNTAGWKYVVPQLYKTYPNDEMRLNISVSSPPVIRISSDKIGATIYLDMTIDVLDDNRILQVACISVDARASGYAVILRNNLAGSVSLDDFTLTLKWSKIGKLHMSLIQVLSQFCKLFYTVGDIDMNALQNWFFALHNLIPEINDTLSTLFLSFENTDILYNDSRIGICSDVFFS</sequence>
<dbReference type="AlphaFoldDB" id="A0A7J7MWW6"/>
<evidence type="ECO:0000313" key="4">
    <source>
        <dbReference type="EMBL" id="KAF6159188.1"/>
    </source>
</evidence>
<dbReference type="EMBL" id="JACGCM010001204">
    <property type="protein sequence ID" value="KAF6159188.1"/>
    <property type="molecule type" value="Genomic_DNA"/>
</dbReference>
<dbReference type="SMART" id="SM00328">
    <property type="entry name" value="BPI1"/>
    <property type="match status" value="1"/>
</dbReference>
<evidence type="ECO:0000313" key="5">
    <source>
        <dbReference type="Proteomes" id="UP000541444"/>
    </source>
</evidence>
<dbReference type="InterPro" id="IPR001124">
    <property type="entry name" value="Lipid-bd_serum_glycop_C"/>
</dbReference>
<organism evidence="4 5">
    <name type="scientific">Kingdonia uniflora</name>
    <dbReference type="NCBI Taxonomy" id="39325"/>
    <lineage>
        <taxon>Eukaryota</taxon>
        <taxon>Viridiplantae</taxon>
        <taxon>Streptophyta</taxon>
        <taxon>Embryophyta</taxon>
        <taxon>Tracheophyta</taxon>
        <taxon>Spermatophyta</taxon>
        <taxon>Magnoliopsida</taxon>
        <taxon>Ranunculales</taxon>
        <taxon>Circaeasteraceae</taxon>
        <taxon>Kingdonia</taxon>
    </lineage>
</organism>
<feature type="domain" description="Lipid-binding serum glycoprotein C-terminal" evidence="3">
    <location>
        <begin position="299"/>
        <end position="493"/>
    </location>
</feature>
<dbReference type="PANTHER" id="PTHR46801:SF2">
    <property type="entry name" value="LIPOPOLYSACCHARIDE-BINDING PROTEIN"/>
    <property type="match status" value="1"/>
</dbReference>
<comment type="caution">
    <text evidence="4">The sequence shown here is derived from an EMBL/GenBank/DDBJ whole genome shotgun (WGS) entry which is preliminary data.</text>
</comment>
<feature type="chain" id="PRO_5029620984" description="BPI/LBP family protein" evidence="1">
    <location>
        <begin position="21"/>
        <end position="514"/>
    </location>
</feature>
<dbReference type="PANTHER" id="PTHR46801">
    <property type="entry name" value="OS06G0309200 PROTEIN"/>
    <property type="match status" value="1"/>
</dbReference>
<dbReference type="InterPro" id="IPR017943">
    <property type="entry name" value="Bactericidal_perm-incr_a/b_dom"/>
</dbReference>
<name>A0A7J7MWW6_9MAGN</name>
<gene>
    <name evidence="4" type="ORF">GIB67_032805</name>
</gene>
<dbReference type="InterPro" id="IPR017942">
    <property type="entry name" value="Lipid-bd_serum_glycop_N"/>
</dbReference>
<dbReference type="InterPro" id="IPR045897">
    <property type="entry name" value="BPI/LBP_pln"/>
</dbReference>
<dbReference type="Gene3D" id="3.15.10.10">
    <property type="entry name" value="Bactericidal permeability-increasing protein, domain 1"/>
    <property type="match status" value="1"/>
</dbReference>
<dbReference type="SMART" id="SM00329">
    <property type="entry name" value="BPI2"/>
    <property type="match status" value="1"/>
</dbReference>
<evidence type="ECO:0000259" key="2">
    <source>
        <dbReference type="SMART" id="SM00328"/>
    </source>
</evidence>
<dbReference type="Pfam" id="PF02886">
    <property type="entry name" value="LBP_BPI_CETP_C"/>
    <property type="match status" value="1"/>
</dbReference>